<gene>
    <name evidence="1" type="primary">orf97</name>
</gene>
<geneLocation type="plastid" evidence="1"/>
<dbReference type="EMBL" id="LC600867">
    <property type="protein sequence ID" value="BCQ06528.1"/>
    <property type="molecule type" value="Genomic_DNA"/>
</dbReference>
<dbReference type="InterPro" id="IPR036771">
    <property type="entry name" value="ATPsynth_dsu/esu_N"/>
</dbReference>
<evidence type="ECO:0008006" key="2">
    <source>
        <dbReference type="Google" id="ProtNLM"/>
    </source>
</evidence>
<protein>
    <recommendedName>
        <fullName evidence="2">ATP synthase CF1 epsilon subunit</fullName>
    </recommendedName>
</protein>
<evidence type="ECO:0000313" key="1">
    <source>
        <dbReference type="EMBL" id="BCQ06528.1"/>
    </source>
</evidence>
<dbReference type="Gene3D" id="2.60.15.10">
    <property type="entry name" value="F0F1 ATP synthase delta/epsilon subunit, N-terminal"/>
    <property type="match status" value="1"/>
</dbReference>
<dbReference type="AlphaFoldDB" id="A0A7R7TS45"/>
<sequence length="96" mass="11563">MNINIYTAEKKTKTFNKIQKSILIKNNYNSLTIQNQHIPIVIKFLTINLFFESEENILKKNEFIEINNGFLFKSENEINFYCTNFEKKTEIYEEKK</sequence>
<accession>A0A7R7TS45</accession>
<name>A0A7R7TS45_9STRA</name>
<proteinExistence type="predicted"/>
<reference evidence="1" key="1">
    <citation type="submission" date="2021-01" db="EMBL/GenBank/DDBJ databases">
        <title>Organellar DNAs of a non-photosynthetic diatom.</title>
        <authorList>
            <person name="Kamikawa R."/>
            <person name="Tanizawa Y."/>
        </authorList>
    </citation>
    <scope>NUCLEOTIDE SEQUENCE</scope>
    <source>
        <strain evidence="1">NIES-4239</strain>
    </source>
</reference>
<keyword evidence="1" id="KW-0934">Plastid</keyword>
<organism evidence="1">
    <name type="scientific">Nitzschia putrida</name>
    <dbReference type="NCBI Taxonomy" id="2742595"/>
    <lineage>
        <taxon>Eukaryota</taxon>
        <taxon>Sar</taxon>
        <taxon>Stramenopiles</taxon>
        <taxon>Ochrophyta</taxon>
        <taxon>Bacillariophyta</taxon>
        <taxon>Bacillariophyceae</taxon>
        <taxon>Bacillariophycidae</taxon>
        <taxon>Bacillariales</taxon>
        <taxon>Bacillariaceae</taxon>
        <taxon>Nitzschia</taxon>
    </lineage>
</organism>